<dbReference type="PANTHER" id="PTHR22791:SF28">
    <property type="entry name" value="E3 UBIQUITIN-PROTEIN LIGASE RNF186"/>
    <property type="match status" value="1"/>
</dbReference>
<keyword evidence="1" id="KW-0479">Metal-binding</keyword>
<dbReference type="GeneID" id="117349218"/>
<evidence type="ECO:0000313" key="8">
    <source>
        <dbReference type="Proteomes" id="UP000515159"/>
    </source>
</evidence>
<dbReference type="FunCoup" id="A0A6P8NPZ2">
    <property type="interactions" value="85"/>
</dbReference>
<evidence type="ECO:0000259" key="7">
    <source>
        <dbReference type="PROSITE" id="PS50089"/>
    </source>
</evidence>
<dbReference type="GO" id="GO:0008270">
    <property type="term" value="F:zinc ion binding"/>
    <property type="evidence" value="ECO:0007669"/>
    <property type="project" value="UniProtKB-KW"/>
</dbReference>
<gene>
    <name evidence="9" type="primary">RNF186</name>
</gene>
<keyword evidence="3" id="KW-0862">Zinc</keyword>
<dbReference type="InterPro" id="IPR051435">
    <property type="entry name" value="RING_finger_E3_ubiq-ligases"/>
</dbReference>
<evidence type="ECO:0000256" key="4">
    <source>
        <dbReference type="PROSITE-ProRule" id="PRU00175"/>
    </source>
</evidence>
<reference evidence="9" key="1">
    <citation type="submission" date="2025-08" db="UniProtKB">
        <authorList>
            <consortium name="RefSeq"/>
        </authorList>
    </citation>
    <scope>IDENTIFICATION</scope>
</reference>
<keyword evidence="6" id="KW-1133">Transmembrane helix</keyword>
<dbReference type="Gene3D" id="3.30.40.10">
    <property type="entry name" value="Zinc/RING finger domain, C3HC4 (zinc finger)"/>
    <property type="match status" value="1"/>
</dbReference>
<dbReference type="InterPro" id="IPR001841">
    <property type="entry name" value="Znf_RING"/>
</dbReference>
<dbReference type="InterPro" id="IPR013083">
    <property type="entry name" value="Znf_RING/FYVE/PHD"/>
</dbReference>
<dbReference type="PROSITE" id="PS50089">
    <property type="entry name" value="ZF_RING_2"/>
    <property type="match status" value="1"/>
</dbReference>
<keyword evidence="8" id="KW-1185">Reference proteome</keyword>
<protein>
    <submittedName>
        <fullName evidence="9">E3 ubiquitin-protein ligase RNF186</fullName>
    </submittedName>
</protein>
<dbReference type="SUPFAM" id="SSF57850">
    <property type="entry name" value="RING/U-box"/>
    <property type="match status" value="1"/>
</dbReference>
<dbReference type="GO" id="GO:0061630">
    <property type="term" value="F:ubiquitin protein ligase activity"/>
    <property type="evidence" value="ECO:0007669"/>
    <property type="project" value="TreeGrafter"/>
</dbReference>
<organism evidence="8 9">
    <name type="scientific">Geotrypetes seraphini</name>
    <name type="common">Gaboon caecilian</name>
    <name type="synonym">Caecilia seraphini</name>
    <dbReference type="NCBI Taxonomy" id="260995"/>
    <lineage>
        <taxon>Eukaryota</taxon>
        <taxon>Metazoa</taxon>
        <taxon>Chordata</taxon>
        <taxon>Craniata</taxon>
        <taxon>Vertebrata</taxon>
        <taxon>Euteleostomi</taxon>
        <taxon>Amphibia</taxon>
        <taxon>Gymnophiona</taxon>
        <taxon>Geotrypetes</taxon>
    </lineage>
</organism>
<dbReference type="InterPro" id="IPR017907">
    <property type="entry name" value="Znf_RING_CS"/>
</dbReference>
<evidence type="ECO:0000313" key="9">
    <source>
        <dbReference type="RefSeq" id="XP_033778302.1"/>
    </source>
</evidence>
<proteinExistence type="predicted"/>
<dbReference type="Pfam" id="PF14634">
    <property type="entry name" value="zf-RING_5"/>
    <property type="match status" value="1"/>
</dbReference>
<evidence type="ECO:0000256" key="1">
    <source>
        <dbReference type="ARBA" id="ARBA00022723"/>
    </source>
</evidence>
<dbReference type="InParanoid" id="A0A6P8NPZ2"/>
<feature type="region of interest" description="Disordered" evidence="5">
    <location>
        <begin position="60"/>
        <end position="82"/>
    </location>
</feature>
<dbReference type="PROSITE" id="PS00518">
    <property type="entry name" value="ZF_RING_1"/>
    <property type="match status" value="1"/>
</dbReference>
<name>A0A6P8NPZ2_GEOSA</name>
<dbReference type="OrthoDB" id="6106880at2759"/>
<evidence type="ECO:0000256" key="6">
    <source>
        <dbReference type="SAM" id="Phobius"/>
    </source>
</evidence>
<feature type="domain" description="RING-type" evidence="7">
    <location>
        <begin position="114"/>
        <end position="160"/>
    </location>
</feature>
<keyword evidence="6" id="KW-0472">Membrane</keyword>
<dbReference type="AlphaFoldDB" id="A0A6P8NPZ2"/>
<dbReference type="PANTHER" id="PTHR22791">
    <property type="entry name" value="RING-TYPE DOMAIN-CONTAINING PROTEIN"/>
    <property type="match status" value="1"/>
</dbReference>
<keyword evidence="6" id="KW-0812">Transmembrane</keyword>
<dbReference type="SMART" id="SM00184">
    <property type="entry name" value="RING"/>
    <property type="match status" value="1"/>
</dbReference>
<accession>A0A6P8NPZ2</accession>
<dbReference type="KEGG" id="gsh:117349218"/>
<evidence type="ECO:0000256" key="2">
    <source>
        <dbReference type="ARBA" id="ARBA00022771"/>
    </source>
</evidence>
<evidence type="ECO:0000256" key="5">
    <source>
        <dbReference type="SAM" id="MobiDB-lite"/>
    </source>
</evidence>
<dbReference type="CTD" id="54546"/>
<feature type="transmembrane region" description="Helical" evidence="6">
    <location>
        <begin position="246"/>
        <end position="265"/>
    </location>
</feature>
<evidence type="ECO:0000256" key="3">
    <source>
        <dbReference type="ARBA" id="ARBA00022833"/>
    </source>
</evidence>
<dbReference type="GO" id="GO:0016567">
    <property type="term" value="P:protein ubiquitination"/>
    <property type="evidence" value="ECO:0007669"/>
    <property type="project" value="TreeGrafter"/>
</dbReference>
<feature type="transmembrane region" description="Helical" evidence="6">
    <location>
        <begin position="223"/>
        <end position="240"/>
    </location>
</feature>
<dbReference type="RefSeq" id="XP_033778302.1">
    <property type="nucleotide sequence ID" value="XM_033922411.1"/>
</dbReference>
<sequence>MAAADCIDLPVSPVVETDSLNSICLLMDGDSPTSPATEPECLDFPYRSATENRHVISATEKDCSDHRKSPTAKTDCSESPKPSATMMDHIDFSKPSVVEPDDLWSPLSCAEMDCPVCFTRYSINRAPKLLACQHIFCAVCLKLLVRNKDGTWLITCPLCRTSTLVFGGSICSLQTREDLMDPSSNAGVRLSPQEGVLSAESCNSGNPDPDDHQSNITALARRLMVLLLILAILVVIVLQFTYAGLLKWVLCFTAIALTIMSVVLCSRINFRRALRFINTHKDSQIVSAA</sequence>
<dbReference type="Proteomes" id="UP000515159">
    <property type="component" value="Chromosome 15"/>
</dbReference>
<keyword evidence="2 4" id="KW-0863">Zinc-finger</keyword>